<feature type="compositionally biased region" description="Basic and acidic residues" evidence="8">
    <location>
        <begin position="312"/>
        <end position="321"/>
    </location>
</feature>
<dbReference type="STRING" id="879819.A0A0J0XGF8"/>
<dbReference type="SUPFAM" id="SSF53098">
    <property type="entry name" value="Ribonuclease H-like"/>
    <property type="match status" value="1"/>
</dbReference>
<feature type="region of interest" description="Disordered" evidence="8">
    <location>
        <begin position="246"/>
        <end position="321"/>
    </location>
</feature>
<accession>A0A0J0XGF8</accession>
<evidence type="ECO:0000256" key="3">
    <source>
        <dbReference type="ARBA" id="ARBA00012180"/>
    </source>
</evidence>
<dbReference type="OrthoDB" id="245563at2759"/>
<comment type="similarity">
    <text evidence="2">Belongs to the RNase H family.</text>
</comment>
<dbReference type="Proteomes" id="UP000053611">
    <property type="component" value="Unassembled WGS sequence"/>
</dbReference>
<dbReference type="GO" id="GO:0043137">
    <property type="term" value="P:DNA replication, removal of RNA primer"/>
    <property type="evidence" value="ECO:0007669"/>
    <property type="project" value="TreeGrafter"/>
</dbReference>
<organism evidence="10 11">
    <name type="scientific">Cutaneotrichosporon oleaginosum</name>
    <dbReference type="NCBI Taxonomy" id="879819"/>
    <lineage>
        <taxon>Eukaryota</taxon>
        <taxon>Fungi</taxon>
        <taxon>Dikarya</taxon>
        <taxon>Basidiomycota</taxon>
        <taxon>Agaricomycotina</taxon>
        <taxon>Tremellomycetes</taxon>
        <taxon>Trichosporonales</taxon>
        <taxon>Trichosporonaceae</taxon>
        <taxon>Cutaneotrichosporon</taxon>
    </lineage>
</organism>
<dbReference type="InterPro" id="IPR002156">
    <property type="entry name" value="RNaseH_domain"/>
</dbReference>
<feature type="compositionally biased region" description="Basic and acidic residues" evidence="8">
    <location>
        <begin position="276"/>
        <end position="304"/>
    </location>
</feature>
<feature type="region of interest" description="Disordered" evidence="8">
    <location>
        <begin position="176"/>
        <end position="209"/>
    </location>
</feature>
<dbReference type="PROSITE" id="PS50879">
    <property type="entry name" value="RNASE_H_1"/>
    <property type="match status" value="1"/>
</dbReference>
<name>A0A0J0XGF8_9TREE</name>
<evidence type="ECO:0000259" key="9">
    <source>
        <dbReference type="PROSITE" id="PS50879"/>
    </source>
</evidence>
<dbReference type="PANTHER" id="PTHR10642:SF26">
    <property type="entry name" value="RIBONUCLEASE H1"/>
    <property type="match status" value="1"/>
</dbReference>
<gene>
    <name evidence="10" type="ORF">CC85DRAFT_162748</name>
</gene>
<keyword evidence="6" id="KW-0255">Endonuclease</keyword>
<dbReference type="EC" id="3.1.26.4" evidence="3"/>
<keyword evidence="11" id="KW-1185">Reference proteome</keyword>
<evidence type="ECO:0000256" key="7">
    <source>
        <dbReference type="ARBA" id="ARBA00022801"/>
    </source>
</evidence>
<evidence type="ECO:0000256" key="4">
    <source>
        <dbReference type="ARBA" id="ARBA00022722"/>
    </source>
</evidence>
<keyword evidence="7" id="KW-0378">Hydrolase</keyword>
<evidence type="ECO:0000313" key="10">
    <source>
        <dbReference type="EMBL" id="KLT40107.1"/>
    </source>
</evidence>
<keyword evidence="5" id="KW-0479">Metal-binding</keyword>
<dbReference type="Pfam" id="PF00075">
    <property type="entry name" value="RNase_H"/>
    <property type="match status" value="1"/>
</dbReference>
<dbReference type="PANTHER" id="PTHR10642">
    <property type="entry name" value="RIBONUCLEASE H1"/>
    <property type="match status" value="1"/>
</dbReference>
<feature type="domain" description="RNase H type-1" evidence="9">
    <location>
        <begin position="25"/>
        <end position="177"/>
    </location>
</feature>
<keyword evidence="4" id="KW-0540">Nuclease</keyword>
<dbReference type="InterPro" id="IPR036397">
    <property type="entry name" value="RNaseH_sf"/>
</dbReference>
<evidence type="ECO:0000256" key="1">
    <source>
        <dbReference type="ARBA" id="ARBA00000077"/>
    </source>
</evidence>
<comment type="catalytic activity">
    <reaction evidence="1">
        <text>Endonucleolytic cleavage to 5'-phosphomonoester.</text>
        <dbReference type="EC" id="3.1.26.4"/>
    </reaction>
</comment>
<dbReference type="InterPro" id="IPR050092">
    <property type="entry name" value="RNase_H"/>
</dbReference>
<proteinExistence type="inferred from homology"/>
<dbReference type="GeneID" id="28980265"/>
<sequence length="321" mass="36092">MPTSAERSRLNERLASLKREGFLVNGKGVVVYTDASQLHHRPGRKVGIGLFWGDKENSRASNMLCGERPPPNVVQVHQAEFYAVIRAIELHPEPRVGLEVRTDSKSAIHYFRQCGEYHRRKWKKRKGSVDPTTVGLLRRLATARKHLKCQITVVHVKGHSGDVRNERADHFAKAAARGVHVQELSEDEDSDDDDEGDDDDDDDDEDDFVMWVPNPAHEVIEVSDTEDDVVVVSVSREVIVISDSEFEEEDDGVKMDKGSGAYKGNAESPALEFEGDPSRAHHTPSDDDYEMVEHDLCDYKRDDTSNPQYGKNDARNESDDG</sequence>
<dbReference type="EMBL" id="KQ087241">
    <property type="protein sequence ID" value="KLT40107.1"/>
    <property type="molecule type" value="Genomic_DNA"/>
</dbReference>
<dbReference type="GO" id="GO:0046872">
    <property type="term" value="F:metal ion binding"/>
    <property type="evidence" value="ECO:0007669"/>
    <property type="project" value="UniProtKB-KW"/>
</dbReference>
<dbReference type="AlphaFoldDB" id="A0A0J0XGF8"/>
<reference evidence="10 11" key="1">
    <citation type="submission" date="2015-03" db="EMBL/GenBank/DDBJ databases">
        <title>Genomics and transcriptomics of the oil-accumulating basidiomycete yeast T. oleaginosus allow insights into substrate utilization and the diverse evolutionary trajectories of mating systems in fungi.</title>
        <authorList>
            <consortium name="DOE Joint Genome Institute"/>
            <person name="Kourist R."/>
            <person name="Kracht O."/>
            <person name="Bracharz F."/>
            <person name="Lipzen A."/>
            <person name="Nolan M."/>
            <person name="Ohm R."/>
            <person name="Grigoriev I."/>
            <person name="Sun S."/>
            <person name="Heitman J."/>
            <person name="Bruck T."/>
            <person name="Nowrousian M."/>
        </authorList>
    </citation>
    <scope>NUCLEOTIDE SEQUENCE [LARGE SCALE GENOMIC DNA]</scope>
    <source>
        <strain evidence="10 11">IBC0246</strain>
    </source>
</reference>
<dbReference type="InterPro" id="IPR012337">
    <property type="entry name" value="RNaseH-like_sf"/>
</dbReference>
<dbReference type="GO" id="GO:0003676">
    <property type="term" value="F:nucleic acid binding"/>
    <property type="evidence" value="ECO:0007669"/>
    <property type="project" value="InterPro"/>
</dbReference>
<evidence type="ECO:0000313" key="11">
    <source>
        <dbReference type="Proteomes" id="UP000053611"/>
    </source>
</evidence>
<evidence type="ECO:0000256" key="2">
    <source>
        <dbReference type="ARBA" id="ARBA00005300"/>
    </source>
</evidence>
<evidence type="ECO:0000256" key="5">
    <source>
        <dbReference type="ARBA" id="ARBA00022723"/>
    </source>
</evidence>
<dbReference type="Gene3D" id="3.30.420.10">
    <property type="entry name" value="Ribonuclease H-like superfamily/Ribonuclease H"/>
    <property type="match status" value="1"/>
</dbReference>
<evidence type="ECO:0000256" key="8">
    <source>
        <dbReference type="SAM" id="MobiDB-lite"/>
    </source>
</evidence>
<evidence type="ECO:0000256" key="6">
    <source>
        <dbReference type="ARBA" id="ARBA00022759"/>
    </source>
</evidence>
<dbReference type="GO" id="GO:0004523">
    <property type="term" value="F:RNA-DNA hybrid ribonuclease activity"/>
    <property type="evidence" value="ECO:0007669"/>
    <property type="project" value="UniProtKB-EC"/>
</dbReference>
<feature type="compositionally biased region" description="Acidic residues" evidence="8">
    <location>
        <begin position="184"/>
        <end position="208"/>
    </location>
</feature>
<protein>
    <recommendedName>
        <fullName evidence="3">ribonuclease H</fullName>
        <ecNumber evidence="3">3.1.26.4</ecNumber>
    </recommendedName>
</protein>